<evidence type="ECO:0000313" key="3">
    <source>
        <dbReference type="Proteomes" id="UP000033647"/>
    </source>
</evidence>
<keyword evidence="2" id="KW-0808">Transferase</keyword>
<dbReference type="PANTHER" id="PTHR21310">
    <property type="entry name" value="AMINOGLYCOSIDE PHOSPHOTRANSFERASE-RELATED-RELATED"/>
    <property type="match status" value="1"/>
</dbReference>
<dbReference type="STRING" id="1047168.A0A0F4GP89"/>
<sequence>MSNQYGLEWEGTLSGLEPRWTTDPDLSKIDGILRQHRNLGVTAECAVQFFAQGGFNKLYSVSTDAGQWLMRVALPVDPQRKTASEVATMNFVRETTTTPIPPVRGYSATNDNALGFEWILMEMMPGMVLERQWRQMSMEQKEDIVKQLAQYQSQLFAAESRYQSIGNLYQPSSERYEVGSIVSMSFFWGDRGAQNSVDRGPFTTSHAWLSARLHLVLDSQAQILANPDSDEDDIEDAEAIKALAERLLALLPSRFPADEVQSTMLFHDDLHANNILVSTEEPARITAILDWECVSFLPLWMACQPPALLEGRVRDKPPQRDIYAAYDPELDGLDEEDHAQGKTTLYWEHQLEYERGVLRPMFLQEMLRLQPAWMKVFRDGEAKREFELAVQHCDGLFTVKTVGRWVDEVEKGGESGSLREILYA</sequence>
<name>A0A0F4GP89_9PEZI</name>
<dbReference type="SUPFAM" id="SSF56112">
    <property type="entry name" value="Protein kinase-like (PK-like)"/>
    <property type="match status" value="1"/>
</dbReference>
<dbReference type="EMBL" id="LAFY01000359">
    <property type="protein sequence ID" value="KJX99244.1"/>
    <property type="molecule type" value="Genomic_DNA"/>
</dbReference>
<evidence type="ECO:0000313" key="2">
    <source>
        <dbReference type="EMBL" id="KJX99244.1"/>
    </source>
</evidence>
<accession>A0A0F4GP89</accession>
<dbReference type="InterPro" id="IPR011009">
    <property type="entry name" value="Kinase-like_dom_sf"/>
</dbReference>
<comment type="caution">
    <text evidence="2">The sequence shown here is derived from an EMBL/GenBank/DDBJ whole genome shotgun (WGS) entry which is preliminary data.</text>
</comment>
<dbReference type="AlphaFoldDB" id="A0A0F4GP89"/>
<dbReference type="InterPro" id="IPR002575">
    <property type="entry name" value="Aminoglycoside_PTrfase"/>
</dbReference>
<dbReference type="Proteomes" id="UP000033647">
    <property type="component" value="Unassembled WGS sequence"/>
</dbReference>
<dbReference type="InterPro" id="IPR051678">
    <property type="entry name" value="AGP_Transferase"/>
</dbReference>
<dbReference type="GO" id="GO:0016301">
    <property type="term" value="F:kinase activity"/>
    <property type="evidence" value="ECO:0007669"/>
    <property type="project" value="UniProtKB-KW"/>
</dbReference>
<feature type="domain" description="Aminoglycoside phosphotransferase" evidence="1">
    <location>
        <begin position="48"/>
        <end position="296"/>
    </location>
</feature>
<organism evidence="2 3">
    <name type="scientific">Zymoseptoria brevis</name>
    <dbReference type="NCBI Taxonomy" id="1047168"/>
    <lineage>
        <taxon>Eukaryota</taxon>
        <taxon>Fungi</taxon>
        <taxon>Dikarya</taxon>
        <taxon>Ascomycota</taxon>
        <taxon>Pezizomycotina</taxon>
        <taxon>Dothideomycetes</taxon>
        <taxon>Dothideomycetidae</taxon>
        <taxon>Mycosphaerellales</taxon>
        <taxon>Mycosphaerellaceae</taxon>
        <taxon>Zymoseptoria</taxon>
    </lineage>
</organism>
<dbReference type="PANTHER" id="PTHR21310:SF13">
    <property type="entry name" value="AMINOGLYCOSIDE PHOSPHOTRANSFERASE DOMAIN-CONTAINING PROTEIN"/>
    <property type="match status" value="1"/>
</dbReference>
<proteinExistence type="predicted"/>
<keyword evidence="3" id="KW-1185">Reference proteome</keyword>
<keyword evidence="2" id="KW-0418">Kinase</keyword>
<protein>
    <submittedName>
        <fullName evidence="2">Kinase-like protein</fullName>
    </submittedName>
</protein>
<evidence type="ECO:0000259" key="1">
    <source>
        <dbReference type="Pfam" id="PF01636"/>
    </source>
</evidence>
<reference evidence="2 3" key="1">
    <citation type="submission" date="2015-03" db="EMBL/GenBank/DDBJ databases">
        <title>RNA-seq based gene annotation and comparative genomics of four Zymoseptoria species reveal species-specific pathogenicity related genes and transposable element activity.</title>
        <authorList>
            <person name="Grandaubert J."/>
            <person name="Bhattacharyya A."/>
            <person name="Stukenbrock E.H."/>
        </authorList>
    </citation>
    <scope>NUCLEOTIDE SEQUENCE [LARGE SCALE GENOMIC DNA]</scope>
    <source>
        <strain evidence="2 3">Zb18110</strain>
    </source>
</reference>
<gene>
    <name evidence="2" type="ORF">TI39_contig367g00002</name>
</gene>
<dbReference type="OrthoDB" id="3629525at2759"/>
<dbReference type="Pfam" id="PF01636">
    <property type="entry name" value="APH"/>
    <property type="match status" value="1"/>
</dbReference>
<dbReference type="Gene3D" id="3.90.1200.10">
    <property type="match status" value="1"/>
</dbReference>